<evidence type="ECO:0000313" key="3">
    <source>
        <dbReference type="EMBL" id="MBR1368663.1"/>
    </source>
</evidence>
<evidence type="ECO:0000256" key="1">
    <source>
        <dbReference type="ARBA" id="ARBA00009013"/>
    </source>
</evidence>
<dbReference type="AlphaFoldDB" id="A0A8J7W6X9"/>
<dbReference type="EMBL" id="JWHL01000003">
    <property type="protein sequence ID" value="MBR1368663.1"/>
    <property type="molecule type" value="Genomic_DNA"/>
</dbReference>
<dbReference type="SUPFAM" id="SSF52091">
    <property type="entry name" value="SpoIIaa-like"/>
    <property type="match status" value="1"/>
</dbReference>
<accession>A0A8J7W6X9</accession>
<dbReference type="InterPro" id="IPR003658">
    <property type="entry name" value="Anti-sigma_ant"/>
</dbReference>
<dbReference type="InterPro" id="IPR002645">
    <property type="entry name" value="STAS_dom"/>
</dbReference>
<protein>
    <recommendedName>
        <fullName evidence="2">STAS domain-containing protein</fullName>
    </recommendedName>
</protein>
<keyword evidence="4" id="KW-1185">Reference proteome</keyword>
<dbReference type="GO" id="GO:0043856">
    <property type="term" value="F:anti-sigma factor antagonist activity"/>
    <property type="evidence" value="ECO:0007669"/>
    <property type="project" value="InterPro"/>
</dbReference>
<feature type="domain" description="STAS" evidence="2">
    <location>
        <begin position="1"/>
        <end position="110"/>
    </location>
</feature>
<comment type="similarity">
    <text evidence="1">Belongs to the anti-sigma-factor antagonist family.</text>
</comment>
<dbReference type="NCBIfam" id="TIGR00377">
    <property type="entry name" value="ant_ant_sig"/>
    <property type="match status" value="1"/>
</dbReference>
<proteinExistence type="inferred from homology"/>
<name>A0A8J7W6X9_9EURY</name>
<dbReference type="Gene3D" id="3.30.750.24">
    <property type="entry name" value="STAS domain"/>
    <property type="match status" value="1"/>
</dbReference>
<dbReference type="Pfam" id="PF01740">
    <property type="entry name" value="STAS"/>
    <property type="match status" value="1"/>
</dbReference>
<reference evidence="3" key="1">
    <citation type="submission" date="2014-12" db="EMBL/GenBank/DDBJ databases">
        <authorList>
            <person name="Huang H.-H."/>
            <person name="Chen S.-C."/>
            <person name="Lai M.-C."/>
        </authorList>
    </citation>
    <scope>NUCLEOTIDE SEQUENCE</scope>
    <source>
        <strain evidence="3">K1F9705b</strain>
    </source>
</reference>
<dbReference type="PANTHER" id="PTHR33495">
    <property type="entry name" value="ANTI-SIGMA FACTOR ANTAGONIST TM_1081-RELATED-RELATED"/>
    <property type="match status" value="1"/>
</dbReference>
<dbReference type="PROSITE" id="PS50801">
    <property type="entry name" value="STAS"/>
    <property type="match status" value="1"/>
</dbReference>
<organism evidence="3 4">
    <name type="scientific">Methanocalculus chunghsingensis</name>
    <dbReference type="NCBI Taxonomy" id="156457"/>
    <lineage>
        <taxon>Archaea</taxon>
        <taxon>Methanobacteriati</taxon>
        <taxon>Methanobacteriota</taxon>
        <taxon>Stenosarchaea group</taxon>
        <taxon>Methanomicrobia</taxon>
        <taxon>Methanomicrobiales</taxon>
        <taxon>Methanocalculaceae</taxon>
        <taxon>Methanocalculus</taxon>
    </lineage>
</organism>
<evidence type="ECO:0000259" key="2">
    <source>
        <dbReference type="PROSITE" id="PS50801"/>
    </source>
</evidence>
<evidence type="ECO:0000313" key="4">
    <source>
        <dbReference type="Proteomes" id="UP000730161"/>
    </source>
</evidence>
<dbReference type="Proteomes" id="UP000730161">
    <property type="component" value="Unassembled WGS sequence"/>
</dbReference>
<dbReference type="OrthoDB" id="117995at2157"/>
<dbReference type="RefSeq" id="WP_211530291.1">
    <property type="nucleotide sequence ID" value="NZ_JWHL01000003.1"/>
</dbReference>
<sequence length="112" mass="12265">MEITTTEIENIQIIKISGRIDSSTAPDAEETLRGYAQSEEGPVIIDGSELKYISSGGLRVLLTIEKEIAKEGRHIILCSLRPDVEKIFRLTGFSSIFSIHPSIDAAVAHLRG</sequence>
<comment type="caution">
    <text evidence="3">The sequence shown here is derived from an EMBL/GenBank/DDBJ whole genome shotgun (WGS) entry which is preliminary data.</text>
</comment>
<dbReference type="CDD" id="cd07043">
    <property type="entry name" value="STAS_anti-anti-sigma_factors"/>
    <property type="match status" value="1"/>
</dbReference>
<gene>
    <name evidence="3" type="ORF">RJ53_03725</name>
</gene>
<dbReference type="InterPro" id="IPR036513">
    <property type="entry name" value="STAS_dom_sf"/>
</dbReference>